<keyword evidence="3" id="KW-1185">Reference proteome</keyword>
<evidence type="ECO:0000256" key="1">
    <source>
        <dbReference type="SAM" id="Coils"/>
    </source>
</evidence>
<protein>
    <submittedName>
        <fullName evidence="2">Uncharacterized protein</fullName>
    </submittedName>
</protein>
<evidence type="ECO:0000313" key="3">
    <source>
        <dbReference type="Proteomes" id="UP000076964"/>
    </source>
</evidence>
<reference evidence="2 3" key="1">
    <citation type="submission" date="2016-02" db="EMBL/GenBank/DDBJ databases">
        <title>Draft genome sequence of Thermodesulfatator sp. S606.</title>
        <authorList>
            <person name="Lai Q."/>
            <person name="Cao J."/>
            <person name="Dupont S."/>
            <person name="Shao Z."/>
            <person name="Jebbar M."/>
            <person name="Alain K."/>
        </authorList>
    </citation>
    <scope>NUCLEOTIDE SEQUENCE [LARGE SCALE GENOMIC DNA]</scope>
    <source>
        <strain evidence="2 3">S606</strain>
    </source>
</reference>
<dbReference type="EMBL" id="LSFI01000010">
    <property type="protein sequence ID" value="OAG28136.1"/>
    <property type="molecule type" value="Genomic_DNA"/>
</dbReference>
<name>A0A177E8V2_9BACT</name>
<comment type="caution">
    <text evidence="2">The sequence shown here is derived from an EMBL/GenBank/DDBJ whole genome shotgun (WGS) entry which is preliminary data.</text>
</comment>
<dbReference type="Proteomes" id="UP000076964">
    <property type="component" value="Unassembled WGS sequence"/>
</dbReference>
<dbReference type="STRING" id="1795632.TH606_03075"/>
<sequence length="200" mass="22815">MLPKAACGHLVQGLIHNFSGPLQIISMQLEMLKFYLARQPENEISKTLLEKFSQMEDQIKRLKDLLDAANIITQETPSPLNLNEILEKMLIFWEADLKFKHDITKIADFAEEISVVAPPAKIYRGFCALFWALVPFAVKNKTAFKIRTFNQNTPVVEIELDGAENLPEDDMFFTFAKEILSPFFVFDSSGNKLKLVFNPS</sequence>
<organism evidence="2 3">
    <name type="scientific">Thermodesulfatator autotrophicus</name>
    <dbReference type="NCBI Taxonomy" id="1795632"/>
    <lineage>
        <taxon>Bacteria</taxon>
        <taxon>Pseudomonadati</taxon>
        <taxon>Thermodesulfobacteriota</taxon>
        <taxon>Thermodesulfobacteria</taxon>
        <taxon>Thermodesulfobacteriales</taxon>
        <taxon>Thermodesulfatatoraceae</taxon>
        <taxon>Thermodesulfatator</taxon>
    </lineage>
</organism>
<dbReference type="Gene3D" id="1.10.287.130">
    <property type="match status" value="1"/>
</dbReference>
<gene>
    <name evidence="2" type="ORF">TH606_03075</name>
</gene>
<feature type="coiled-coil region" evidence="1">
    <location>
        <begin position="45"/>
        <end position="72"/>
    </location>
</feature>
<keyword evidence="1" id="KW-0175">Coiled coil</keyword>
<proteinExistence type="predicted"/>
<dbReference type="AlphaFoldDB" id="A0A177E8V2"/>
<accession>A0A177E8V2</accession>
<evidence type="ECO:0000313" key="2">
    <source>
        <dbReference type="EMBL" id="OAG28136.1"/>
    </source>
</evidence>